<proteinExistence type="predicted"/>
<comment type="subcellular location">
    <subcellularLocation>
        <location evidence="2">Cytoplasm</location>
    </subcellularLocation>
    <subcellularLocation>
        <location evidence="1">Endomembrane system</location>
    </subcellularLocation>
</comment>
<keyword evidence="4" id="KW-0479">Metal-binding</keyword>
<sequence length="202" mass="23527">MMNGYPSFSLNQNGHQNDSSSQTNIHKAFQSRRKIEIDDEDLLILLNDSDLSRQFDHTKFSIEHCKLLISAVNSSLAPGLDKLSFERFKYVFELLLTWRNLFRRHDLDRNGIIETYALVNILNSLRFNLPPSTLEIIVKRYSTRHDGQLKICFEHYIQLCARLTLLNDLMQQKQQSNVDTNVSPRDVCSFSIDEFMQLALTL</sequence>
<keyword evidence="3" id="KW-0963">Cytoplasm</keyword>
<dbReference type="GO" id="GO:0012505">
    <property type="term" value="C:endomembrane system"/>
    <property type="evidence" value="ECO:0007669"/>
    <property type="project" value="UniProtKB-SubCell"/>
</dbReference>
<reference evidence="10" key="1">
    <citation type="submission" date="2021-02" db="EMBL/GenBank/DDBJ databases">
        <authorList>
            <person name="Nowell W R."/>
        </authorList>
    </citation>
    <scope>NUCLEOTIDE SEQUENCE</scope>
</reference>
<gene>
    <name evidence="10" type="ORF">GPM918_LOCUS7183</name>
    <name evidence="11" type="ORF">SRO942_LOCUS7183</name>
</gene>
<evidence type="ECO:0000256" key="3">
    <source>
        <dbReference type="ARBA" id="ARBA00022490"/>
    </source>
</evidence>
<dbReference type="OrthoDB" id="186625at2759"/>
<dbReference type="PANTHER" id="PTHR46735:SF3">
    <property type="entry name" value="CALPAIN SMALL SUBUNIT 1-RELATED"/>
    <property type="match status" value="1"/>
</dbReference>
<keyword evidence="6" id="KW-0106">Calcium</keyword>
<dbReference type="GO" id="GO:0005737">
    <property type="term" value="C:cytoplasm"/>
    <property type="evidence" value="ECO:0007669"/>
    <property type="project" value="UniProtKB-SubCell"/>
</dbReference>
<dbReference type="Gene3D" id="1.10.238.10">
    <property type="entry name" value="EF-hand"/>
    <property type="match status" value="1"/>
</dbReference>
<keyword evidence="12" id="KW-1185">Reference proteome</keyword>
<evidence type="ECO:0000256" key="6">
    <source>
        <dbReference type="ARBA" id="ARBA00022837"/>
    </source>
</evidence>
<dbReference type="InterPro" id="IPR002048">
    <property type="entry name" value="EF_hand_dom"/>
</dbReference>
<dbReference type="EMBL" id="CAJNOQ010001158">
    <property type="protein sequence ID" value="CAF0872651.1"/>
    <property type="molecule type" value="Genomic_DNA"/>
</dbReference>
<evidence type="ECO:0000256" key="1">
    <source>
        <dbReference type="ARBA" id="ARBA00004308"/>
    </source>
</evidence>
<dbReference type="PROSITE" id="PS50222">
    <property type="entry name" value="EF_HAND_2"/>
    <property type="match status" value="1"/>
</dbReference>
<evidence type="ECO:0000313" key="12">
    <source>
        <dbReference type="Proteomes" id="UP000663829"/>
    </source>
</evidence>
<evidence type="ECO:0000256" key="8">
    <source>
        <dbReference type="SAM" id="MobiDB-lite"/>
    </source>
</evidence>
<dbReference type="Proteomes" id="UP000663829">
    <property type="component" value="Unassembled WGS sequence"/>
</dbReference>
<dbReference type="GO" id="GO:0005509">
    <property type="term" value="F:calcium ion binding"/>
    <property type="evidence" value="ECO:0007669"/>
    <property type="project" value="InterPro"/>
</dbReference>
<dbReference type="AlphaFoldDB" id="A0A813X9H4"/>
<name>A0A813X9H4_9BILA</name>
<organism evidence="10 12">
    <name type="scientific">Didymodactylos carnosus</name>
    <dbReference type="NCBI Taxonomy" id="1234261"/>
    <lineage>
        <taxon>Eukaryota</taxon>
        <taxon>Metazoa</taxon>
        <taxon>Spiralia</taxon>
        <taxon>Gnathifera</taxon>
        <taxon>Rotifera</taxon>
        <taxon>Eurotatoria</taxon>
        <taxon>Bdelloidea</taxon>
        <taxon>Philodinida</taxon>
        <taxon>Philodinidae</taxon>
        <taxon>Didymodactylos</taxon>
    </lineage>
</organism>
<protein>
    <recommendedName>
        <fullName evidence="9">EF-hand domain-containing protein</fullName>
    </recommendedName>
</protein>
<evidence type="ECO:0000256" key="5">
    <source>
        <dbReference type="ARBA" id="ARBA00022737"/>
    </source>
</evidence>
<evidence type="ECO:0000256" key="4">
    <source>
        <dbReference type="ARBA" id="ARBA00022723"/>
    </source>
</evidence>
<evidence type="ECO:0000313" key="11">
    <source>
        <dbReference type="EMBL" id="CAF3659888.1"/>
    </source>
</evidence>
<evidence type="ECO:0000256" key="7">
    <source>
        <dbReference type="ARBA" id="ARBA00023136"/>
    </source>
</evidence>
<evidence type="ECO:0000313" key="10">
    <source>
        <dbReference type="EMBL" id="CAF0872651.1"/>
    </source>
</evidence>
<dbReference type="SUPFAM" id="SSF47473">
    <property type="entry name" value="EF-hand"/>
    <property type="match status" value="1"/>
</dbReference>
<feature type="domain" description="EF-hand" evidence="9">
    <location>
        <begin position="93"/>
        <end position="128"/>
    </location>
</feature>
<dbReference type="InterPro" id="IPR011992">
    <property type="entry name" value="EF-hand-dom_pair"/>
</dbReference>
<evidence type="ECO:0000259" key="9">
    <source>
        <dbReference type="PROSITE" id="PS50222"/>
    </source>
</evidence>
<dbReference type="Proteomes" id="UP000681722">
    <property type="component" value="Unassembled WGS sequence"/>
</dbReference>
<keyword evidence="5" id="KW-0677">Repeat</keyword>
<keyword evidence="7" id="KW-0472">Membrane</keyword>
<evidence type="ECO:0000256" key="2">
    <source>
        <dbReference type="ARBA" id="ARBA00004496"/>
    </source>
</evidence>
<accession>A0A813X9H4</accession>
<dbReference type="PANTHER" id="PTHR46735">
    <property type="entry name" value="CALPAIN, SMALL SUBUNIT 1 A-RELATED"/>
    <property type="match status" value="1"/>
</dbReference>
<feature type="region of interest" description="Disordered" evidence="8">
    <location>
        <begin position="1"/>
        <end position="25"/>
    </location>
</feature>
<comment type="caution">
    <text evidence="10">The sequence shown here is derived from an EMBL/GenBank/DDBJ whole genome shotgun (WGS) entry which is preliminary data.</text>
</comment>
<dbReference type="EMBL" id="CAJOBC010001158">
    <property type="protein sequence ID" value="CAF3659888.1"/>
    <property type="molecule type" value="Genomic_DNA"/>
</dbReference>